<evidence type="ECO:0000256" key="2">
    <source>
        <dbReference type="ARBA" id="ARBA00023125"/>
    </source>
</evidence>
<sequence length="638" mass="73224">MASTPPVLNTIAVSKLRCDREKPACKRCCRLSADCVYDPPRYGERKRGAISSLHRVNATQNTAALPISSVSTNAIPQQESQNHRARRIDLKGYRFRADPTLIAGDGEISIPKETAVSWVQRFYDKQSTMGLLLPINKDFMLTIPSILSNPYVQVDIRVIILYYGTLNDGMLLSPGFSASEKKKYSLYFYRKNLQHLEYWQCQGQVNELSLHVAFWMAHEAYCQLDFDLSHRLHGYACQIARDLGLLQLDAETQIASSSFNQISSWPPENLRAANDMGTVYRDVHRIYFWHILVRDDYLFQHHLHRSGNIDPGTWNVRLPDSSTRKSLSNIKRDTEVYFEVSLHLVLIEHKYSEFEKSRVWRASSGGPLNEAGQVKLRDLLLEVVAVLSEWQVEQLLNQVSSKVNACLYAHVIWRATSMIISFLRIQERSAVWPTEHDKKLEHEAACRSIKALQCLFDFDQGGLLWNLGHLKCFFAPCLGIIFSNILTTPSEQIAASDLALTLQVQTIVTWCANERRELRSLELFLQTLNRYSQLVLQQRFSSVRPQAQTHRDWQRTLPQLILPADTGEPTAGQARNSNRLLPQGITTCSCSEDDFEFLHARGIDVAELYNEPYRMVLVLEKDLLTEPDPHRQWWDFEP</sequence>
<dbReference type="InterPro" id="IPR001138">
    <property type="entry name" value="Zn2Cys6_DnaBD"/>
</dbReference>
<organism evidence="6 7">
    <name type="scientific">Aspergillus parasiticus</name>
    <dbReference type="NCBI Taxonomy" id="5067"/>
    <lineage>
        <taxon>Eukaryota</taxon>
        <taxon>Fungi</taxon>
        <taxon>Dikarya</taxon>
        <taxon>Ascomycota</taxon>
        <taxon>Pezizomycotina</taxon>
        <taxon>Eurotiomycetes</taxon>
        <taxon>Eurotiomycetidae</taxon>
        <taxon>Eurotiales</taxon>
        <taxon>Aspergillaceae</taxon>
        <taxon>Aspergillus</taxon>
        <taxon>Aspergillus subgen. Circumdati</taxon>
    </lineage>
</organism>
<dbReference type="GO" id="GO:0000981">
    <property type="term" value="F:DNA-binding transcription factor activity, RNA polymerase II-specific"/>
    <property type="evidence" value="ECO:0007669"/>
    <property type="project" value="InterPro"/>
</dbReference>
<proteinExistence type="predicted"/>
<dbReference type="SUPFAM" id="SSF57701">
    <property type="entry name" value="Zn2/Cys6 DNA-binding domain"/>
    <property type="match status" value="1"/>
</dbReference>
<dbReference type="AlphaFoldDB" id="A0A5N6DIB9"/>
<dbReference type="VEuPathDB" id="FungiDB:BDV34DRAFT_213563"/>
<accession>A0A5N6DIB9</accession>
<dbReference type="InterPro" id="IPR036864">
    <property type="entry name" value="Zn2-C6_fun-type_DNA-bd_sf"/>
</dbReference>
<dbReference type="OMA" id="DIAWRAF"/>
<evidence type="ECO:0000256" key="4">
    <source>
        <dbReference type="ARBA" id="ARBA00023242"/>
    </source>
</evidence>
<evidence type="ECO:0000313" key="7">
    <source>
        <dbReference type="Proteomes" id="UP000326532"/>
    </source>
</evidence>
<evidence type="ECO:0000259" key="5">
    <source>
        <dbReference type="Pfam" id="PF00172"/>
    </source>
</evidence>
<evidence type="ECO:0000256" key="3">
    <source>
        <dbReference type="ARBA" id="ARBA00023163"/>
    </source>
</evidence>
<gene>
    <name evidence="6" type="ORF">BDV34DRAFT_213563</name>
</gene>
<dbReference type="GO" id="GO:0009893">
    <property type="term" value="P:positive regulation of metabolic process"/>
    <property type="evidence" value="ECO:0007669"/>
    <property type="project" value="UniProtKB-ARBA"/>
</dbReference>
<keyword evidence="1" id="KW-0805">Transcription regulation</keyword>
<evidence type="ECO:0000256" key="1">
    <source>
        <dbReference type="ARBA" id="ARBA00023015"/>
    </source>
</evidence>
<dbReference type="Proteomes" id="UP000326532">
    <property type="component" value="Unassembled WGS sequence"/>
</dbReference>
<dbReference type="Gene3D" id="4.10.240.10">
    <property type="entry name" value="Zn(2)-C6 fungal-type DNA-binding domain"/>
    <property type="match status" value="1"/>
</dbReference>
<dbReference type="Pfam" id="PF00172">
    <property type="entry name" value="Zn_clus"/>
    <property type="match status" value="1"/>
</dbReference>
<keyword evidence="7" id="KW-1185">Reference proteome</keyword>
<name>A0A5N6DIB9_ASPPA</name>
<dbReference type="EMBL" id="ML734976">
    <property type="protein sequence ID" value="KAB8204799.1"/>
    <property type="molecule type" value="Genomic_DNA"/>
</dbReference>
<feature type="domain" description="Zn(2)-C6 fungal-type" evidence="5">
    <location>
        <begin position="15"/>
        <end position="40"/>
    </location>
</feature>
<reference evidence="6 7" key="1">
    <citation type="submission" date="2019-04" db="EMBL/GenBank/DDBJ databases">
        <title>Fungal friends and foes A comparative genomics study of 23 Aspergillus species from section Flavi.</title>
        <authorList>
            <consortium name="DOE Joint Genome Institute"/>
            <person name="Kjaerbolling I."/>
            <person name="Vesth T.C."/>
            <person name="Frisvad J.C."/>
            <person name="Nybo J.L."/>
            <person name="Theobald S."/>
            <person name="Kildgaard S."/>
            <person name="Petersen T.I."/>
            <person name="Kuo A."/>
            <person name="Sato A."/>
            <person name="Lyhne E.K."/>
            <person name="Kogle M.E."/>
            <person name="Wiebenga A."/>
            <person name="Kun R.S."/>
            <person name="Lubbers R.J."/>
            <person name="Makela M.R."/>
            <person name="Barry K."/>
            <person name="Chovatia M."/>
            <person name="Clum A."/>
            <person name="Daum C."/>
            <person name="Haridas S."/>
            <person name="He G."/>
            <person name="LaButti K."/>
            <person name="Lipzen A."/>
            <person name="Mondo S."/>
            <person name="Pangilinan J."/>
            <person name="Riley R."/>
            <person name="Salamov A."/>
            <person name="Simmons B.A."/>
            <person name="Magnuson J.K."/>
            <person name="Henrissat B."/>
            <person name="Mortensen U.H."/>
            <person name="Larsen T.O."/>
            <person name="De vries R.P."/>
            <person name="Grigoriev I.V."/>
            <person name="Machida M."/>
            <person name="Baker S.E."/>
            <person name="Andersen M.R."/>
        </authorList>
    </citation>
    <scope>NUCLEOTIDE SEQUENCE [LARGE SCALE GENOMIC DNA]</scope>
    <source>
        <strain evidence="6 7">CBS 117618</strain>
    </source>
</reference>
<protein>
    <recommendedName>
        <fullName evidence="5">Zn(2)-C6 fungal-type domain-containing protein</fullName>
    </recommendedName>
</protein>
<dbReference type="GO" id="GO:0008270">
    <property type="term" value="F:zinc ion binding"/>
    <property type="evidence" value="ECO:0007669"/>
    <property type="project" value="InterPro"/>
</dbReference>
<keyword evidence="2" id="KW-0238">DNA-binding</keyword>
<evidence type="ECO:0000313" key="6">
    <source>
        <dbReference type="EMBL" id="KAB8204799.1"/>
    </source>
</evidence>
<keyword evidence="3" id="KW-0804">Transcription</keyword>
<dbReference type="GO" id="GO:0003677">
    <property type="term" value="F:DNA binding"/>
    <property type="evidence" value="ECO:0007669"/>
    <property type="project" value="UniProtKB-KW"/>
</dbReference>
<dbReference type="CDD" id="cd00067">
    <property type="entry name" value="GAL4"/>
    <property type="match status" value="1"/>
</dbReference>
<keyword evidence="4" id="KW-0539">Nucleus</keyword>